<protein>
    <submittedName>
        <fullName evidence="1">Uncharacterized protein</fullName>
    </submittedName>
</protein>
<comment type="caution">
    <text evidence="1">The sequence shown here is derived from an EMBL/GenBank/DDBJ whole genome shotgun (WGS) entry which is preliminary data.</text>
</comment>
<keyword evidence="2" id="KW-1185">Reference proteome</keyword>
<name>A0ACC0JKY8_CHOFU</name>
<dbReference type="EMBL" id="CM046104">
    <property type="protein sequence ID" value="KAI8424510.1"/>
    <property type="molecule type" value="Genomic_DNA"/>
</dbReference>
<proteinExistence type="predicted"/>
<sequence>MSVARCAAARVPLFLSLVKQLCAPGVGAAGSLTTNTVRAPVWTRGTATAIPVSPAKLNMYIAEERGSAYSPDYRVFFRDESGPISPLHDIPLWANKSERLVNMVVEVPRWSNAKMELSLSEPLNPIKQDVKKGALRFVANTWENPHHVDPATQARGDNDPIDVLEIGSRVAARGDVVSVKILGTLALIDEGETDWKLIDSRDALAPSLNDIADVETVFPGLLKATVEWFRLYKVPDGKPQNQFAFDGEAKDKEFAYKVIDEVIISFHIS</sequence>
<accession>A0ACC0JKY8</accession>
<evidence type="ECO:0000313" key="1">
    <source>
        <dbReference type="EMBL" id="KAI8424510.1"/>
    </source>
</evidence>
<dbReference type="Proteomes" id="UP001064048">
    <property type="component" value="Chromosome 4"/>
</dbReference>
<organism evidence="1 2">
    <name type="scientific">Choristoneura fumiferana</name>
    <name type="common">Spruce budworm moth</name>
    <name type="synonym">Archips fumiferana</name>
    <dbReference type="NCBI Taxonomy" id="7141"/>
    <lineage>
        <taxon>Eukaryota</taxon>
        <taxon>Metazoa</taxon>
        <taxon>Ecdysozoa</taxon>
        <taxon>Arthropoda</taxon>
        <taxon>Hexapoda</taxon>
        <taxon>Insecta</taxon>
        <taxon>Pterygota</taxon>
        <taxon>Neoptera</taxon>
        <taxon>Endopterygota</taxon>
        <taxon>Lepidoptera</taxon>
        <taxon>Glossata</taxon>
        <taxon>Ditrysia</taxon>
        <taxon>Tortricoidea</taxon>
        <taxon>Tortricidae</taxon>
        <taxon>Tortricinae</taxon>
        <taxon>Choristoneura</taxon>
    </lineage>
</organism>
<gene>
    <name evidence="1" type="ORF">MSG28_002973</name>
</gene>
<evidence type="ECO:0000313" key="2">
    <source>
        <dbReference type="Proteomes" id="UP001064048"/>
    </source>
</evidence>
<reference evidence="1 2" key="1">
    <citation type="journal article" date="2022" name="Genome Biol. Evol.">
        <title>The Spruce Budworm Genome: Reconstructing the Evolutionary History of Antifreeze Proteins.</title>
        <authorList>
            <person name="Beliveau C."/>
            <person name="Gagne P."/>
            <person name="Picq S."/>
            <person name="Vernygora O."/>
            <person name="Keeling C.I."/>
            <person name="Pinkney K."/>
            <person name="Doucet D."/>
            <person name="Wen F."/>
            <person name="Johnston J.S."/>
            <person name="Maaroufi H."/>
            <person name="Boyle B."/>
            <person name="Laroche J."/>
            <person name="Dewar K."/>
            <person name="Juretic N."/>
            <person name="Blackburn G."/>
            <person name="Nisole A."/>
            <person name="Brunet B."/>
            <person name="Brandao M."/>
            <person name="Lumley L."/>
            <person name="Duan J."/>
            <person name="Quan G."/>
            <person name="Lucarotti C.J."/>
            <person name="Roe A.D."/>
            <person name="Sperling F.A.H."/>
            <person name="Levesque R.C."/>
            <person name="Cusson M."/>
        </authorList>
    </citation>
    <scope>NUCLEOTIDE SEQUENCE [LARGE SCALE GENOMIC DNA]</scope>
    <source>
        <strain evidence="1">Glfc:IPQL:Cfum</strain>
    </source>
</reference>